<dbReference type="Proteomes" id="UP000016646">
    <property type="component" value="Unassembled WGS sequence"/>
</dbReference>
<feature type="compositionally biased region" description="Basic and acidic residues" evidence="4">
    <location>
        <begin position="257"/>
        <end position="276"/>
    </location>
</feature>
<evidence type="ECO:0000256" key="1">
    <source>
        <dbReference type="ARBA" id="ARBA00022737"/>
    </source>
</evidence>
<organism evidence="6 8">
    <name type="scientific">Treponema socranskii subsp. socranskii VPI DR56BR1116 = ATCC 35536</name>
    <dbReference type="NCBI Taxonomy" id="1125725"/>
    <lineage>
        <taxon>Bacteria</taxon>
        <taxon>Pseudomonadati</taxon>
        <taxon>Spirochaetota</taxon>
        <taxon>Spirochaetia</taxon>
        <taxon>Spirochaetales</taxon>
        <taxon>Treponemataceae</taxon>
        <taxon>Treponema</taxon>
    </lineage>
</organism>
<protein>
    <submittedName>
        <fullName evidence="6">Ankyrin repeat protein</fullName>
    </submittedName>
</protein>
<evidence type="ECO:0000313" key="9">
    <source>
        <dbReference type="Proteomes" id="UP000016646"/>
    </source>
</evidence>
<dbReference type="Pfam" id="PF12796">
    <property type="entry name" value="Ank_2"/>
    <property type="match status" value="2"/>
</dbReference>
<evidence type="ECO:0000256" key="4">
    <source>
        <dbReference type="SAM" id="MobiDB-lite"/>
    </source>
</evidence>
<keyword evidence="9" id="KW-1185">Reference proteome</keyword>
<dbReference type="InterPro" id="IPR002110">
    <property type="entry name" value="Ankyrin_rpt"/>
</dbReference>
<dbReference type="PROSITE" id="PS50088">
    <property type="entry name" value="ANK_REPEAT"/>
    <property type="match status" value="3"/>
</dbReference>
<dbReference type="SMART" id="SM00248">
    <property type="entry name" value="ANK"/>
    <property type="match status" value="7"/>
</dbReference>
<dbReference type="eggNOG" id="COG0666">
    <property type="taxonomic scope" value="Bacteria"/>
</dbReference>
<gene>
    <name evidence="7" type="ORF">HMPREF0860_0579</name>
    <name evidence="6" type="ORF">HMPREF1325_0345</name>
</gene>
<feature type="region of interest" description="Disordered" evidence="4">
    <location>
        <begin position="183"/>
        <end position="305"/>
    </location>
</feature>
<evidence type="ECO:0000256" key="5">
    <source>
        <dbReference type="SAM" id="SignalP"/>
    </source>
</evidence>
<dbReference type="PANTHER" id="PTHR24173:SF74">
    <property type="entry name" value="ANKYRIN REPEAT DOMAIN-CONTAINING PROTEIN 16"/>
    <property type="match status" value="1"/>
</dbReference>
<dbReference type="AlphaFoldDB" id="U1FBZ5"/>
<dbReference type="STRING" id="1125725.HMPREF1325_0345"/>
<feature type="signal peptide" evidence="5">
    <location>
        <begin position="1"/>
        <end position="25"/>
    </location>
</feature>
<dbReference type="EMBL" id="AUZJ01000007">
    <property type="protein sequence ID" value="ERF61687.1"/>
    <property type="molecule type" value="Genomic_DNA"/>
</dbReference>
<evidence type="ECO:0000256" key="3">
    <source>
        <dbReference type="PROSITE-ProRule" id="PRU00023"/>
    </source>
</evidence>
<feature type="repeat" description="ANK" evidence="3">
    <location>
        <begin position="482"/>
        <end position="515"/>
    </location>
</feature>
<dbReference type="PANTHER" id="PTHR24173">
    <property type="entry name" value="ANKYRIN REPEAT CONTAINING"/>
    <property type="match status" value="1"/>
</dbReference>
<feature type="repeat" description="ANK" evidence="3">
    <location>
        <begin position="379"/>
        <end position="412"/>
    </location>
</feature>
<evidence type="ECO:0000256" key="2">
    <source>
        <dbReference type="ARBA" id="ARBA00023043"/>
    </source>
</evidence>
<dbReference type="Gene3D" id="1.25.40.20">
    <property type="entry name" value="Ankyrin repeat-containing domain"/>
    <property type="match status" value="3"/>
</dbReference>
<comment type="caution">
    <text evidence="6">The sequence shown here is derived from an EMBL/GenBank/DDBJ whole genome shotgun (WGS) entry which is preliminary data.</text>
</comment>
<feature type="compositionally biased region" description="Pro residues" evidence="4">
    <location>
        <begin position="291"/>
        <end position="302"/>
    </location>
</feature>
<feature type="compositionally biased region" description="Polar residues" evidence="4">
    <location>
        <begin position="243"/>
        <end position="254"/>
    </location>
</feature>
<reference evidence="8 9" key="1">
    <citation type="submission" date="2013-08" db="EMBL/GenBank/DDBJ databases">
        <authorList>
            <person name="Durkin A.S."/>
            <person name="Haft D.R."/>
            <person name="McCorrison J."/>
            <person name="Torralba M."/>
            <person name="Gillis M."/>
            <person name="Haft D.H."/>
            <person name="Methe B."/>
            <person name="Sutton G."/>
            <person name="Nelson K.E."/>
        </authorList>
    </citation>
    <scope>NUCLEOTIDE SEQUENCE [LARGE SCALE GENOMIC DNA]</scope>
    <source>
        <strain evidence="7 9">ATCC 35536</strain>
        <strain evidence="6 8">VPI DR56BR1116</strain>
    </source>
</reference>
<accession>U1FBZ5</accession>
<feature type="repeat" description="ANK" evidence="3">
    <location>
        <begin position="346"/>
        <end position="378"/>
    </location>
</feature>
<keyword evidence="1" id="KW-0677">Repeat</keyword>
<dbReference type="SUPFAM" id="SSF48403">
    <property type="entry name" value="Ankyrin repeat"/>
    <property type="match status" value="2"/>
</dbReference>
<evidence type="ECO:0000313" key="6">
    <source>
        <dbReference type="EMBL" id="ERF61687.1"/>
    </source>
</evidence>
<dbReference type="Proteomes" id="UP000016412">
    <property type="component" value="Unassembled WGS sequence"/>
</dbReference>
<dbReference type="InterPro" id="IPR036770">
    <property type="entry name" value="Ankyrin_rpt-contain_sf"/>
</dbReference>
<proteinExistence type="predicted"/>
<evidence type="ECO:0000313" key="7">
    <source>
        <dbReference type="EMBL" id="ERJ99826.1"/>
    </source>
</evidence>
<evidence type="ECO:0000313" key="8">
    <source>
        <dbReference type="Proteomes" id="UP000016412"/>
    </source>
</evidence>
<sequence>MYTIGMKLFFRIFFIMAFFPLAASAADKYLSLMQTGTAKQIKRAFLFDGDAPFHTIGKERNNLLITAIIHDRSEDVIRVLLKAGIGADQKNREKRTAVSYACEYCTDRNAFRRILGSGGASKKKIHKRLMTLDKKGRYAASYAETNSEIRELVASYLTANDIALLEQTTEGGVPLLSAAANFDRPAGKTESAKTVKQKKKKTAEAEPQNADDTVPLETDDTADKTGETSLSETDAVETEPAAKSNTSSENTETGASAREEIAVPEKQDDAAREKSAADIVPQAPEADTAVPLPPPSLPPPAVRPSSSYGKTFLYDYADVPSDAENAAIEAVQSGPIIKNVNMQDEKGVTPLMFSIKCASADLTRTLLNSGADVNERDKEGWTPLMYAVRVQNDSALVGMLIDAGASVRTKNSYGVSPLVIAAEYSENPDIVSLLLDSYAATENETVKAFVHTITSSNVPLSVQCEKVRRFIDKGVPLNAFWEGKTPLMYAAAAGSSTAVIEVLLEAGAMPSARTASGLRAFDFAQKNQALERDDIYWSLNADN</sequence>
<dbReference type="EMBL" id="AVQI01000072">
    <property type="protein sequence ID" value="ERJ99826.1"/>
    <property type="molecule type" value="Genomic_DNA"/>
</dbReference>
<name>U1FBZ5_TRESO</name>
<keyword evidence="5" id="KW-0732">Signal</keyword>
<keyword evidence="2 3" id="KW-0040">ANK repeat</keyword>
<feature type="chain" id="PRO_5004610986" evidence="5">
    <location>
        <begin position="26"/>
        <end position="543"/>
    </location>
</feature>
<dbReference type="PATRIC" id="fig|1125725.3.peg.295"/>
<dbReference type="PROSITE" id="PS50297">
    <property type="entry name" value="ANK_REP_REGION"/>
    <property type="match status" value="3"/>
</dbReference>